<dbReference type="GO" id="GO:0080120">
    <property type="term" value="P:CAAX-box protein maturation"/>
    <property type="evidence" value="ECO:0007669"/>
    <property type="project" value="UniProtKB-ARBA"/>
</dbReference>
<feature type="transmembrane region" description="Helical" evidence="3">
    <location>
        <begin position="629"/>
        <end position="649"/>
    </location>
</feature>
<evidence type="ECO:0000313" key="5">
    <source>
        <dbReference type="EMBL" id="OLQ10562.1"/>
    </source>
</evidence>
<feature type="transmembrane region" description="Helical" evidence="3">
    <location>
        <begin position="661"/>
        <end position="680"/>
    </location>
</feature>
<dbReference type="EMBL" id="LSRX01000076">
    <property type="protein sequence ID" value="OLQ10562.1"/>
    <property type="molecule type" value="Genomic_DNA"/>
</dbReference>
<evidence type="ECO:0000256" key="3">
    <source>
        <dbReference type="SAM" id="Phobius"/>
    </source>
</evidence>
<organism evidence="5 6">
    <name type="scientific">Symbiodinium microadriaticum</name>
    <name type="common">Dinoflagellate</name>
    <name type="synonym">Zooxanthella microadriatica</name>
    <dbReference type="NCBI Taxonomy" id="2951"/>
    <lineage>
        <taxon>Eukaryota</taxon>
        <taxon>Sar</taxon>
        <taxon>Alveolata</taxon>
        <taxon>Dinophyceae</taxon>
        <taxon>Suessiales</taxon>
        <taxon>Symbiodiniaceae</taxon>
        <taxon>Symbiodinium</taxon>
    </lineage>
</organism>
<dbReference type="Proteomes" id="UP000186817">
    <property type="component" value="Unassembled WGS sequence"/>
</dbReference>
<keyword evidence="6" id="KW-1185">Reference proteome</keyword>
<keyword evidence="3" id="KW-0472">Membrane</keyword>
<keyword evidence="3" id="KW-0812">Transmembrane</keyword>
<evidence type="ECO:0000259" key="4">
    <source>
        <dbReference type="Pfam" id="PF02517"/>
    </source>
</evidence>
<feature type="transmembrane region" description="Helical" evidence="3">
    <location>
        <begin position="593"/>
        <end position="609"/>
    </location>
</feature>
<dbReference type="GO" id="GO:0004175">
    <property type="term" value="F:endopeptidase activity"/>
    <property type="evidence" value="ECO:0007669"/>
    <property type="project" value="UniProtKB-ARBA"/>
</dbReference>
<feature type="coiled-coil region" evidence="1">
    <location>
        <begin position="997"/>
        <end position="1070"/>
    </location>
</feature>
<feature type="region of interest" description="Disordered" evidence="2">
    <location>
        <begin position="824"/>
        <end position="883"/>
    </location>
</feature>
<dbReference type="Pfam" id="PF02517">
    <property type="entry name" value="Rce1-like"/>
    <property type="match status" value="1"/>
</dbReference>
<dbReference type="InterPro" id="IPR003675">
    <property type="entry name" value="Rce1/LyrA-like_dom"/>
</dbReference>
<protein>
    <recommendedName>
        <fullName evidence="4">CAAX prenyl protease 2/Lysostaphin resistance protein A-like domain-containing protein</fullName>
    </recommendedName>
</protein>
<feature type="coiled-coil region" evidence="1">
    <location>
        <begin position="899"/>
        <end position="972"/>
    </location>
</feature>
<dbReference type="OrthoDB" id="431348at2759"/>
<evidence type="ECO:0000256" key="1">
    <source>
        <dbReference type="SAM" id="Coils"/>
    </source>
</evidence>
<keyword evidence="3" id="KW-1133">Transmembrane helix</keyword>
<accession>A0A1Q9ET04</accession>
<sequence length="1146" mass="126996">MHRSLCLLFAPRLHIGWRKQGQAVHSLCIDAERQQREALNIAKFDQKLMLAYKRYSLFGMIYDHYFVTDGKWTIEFRGDKVAEAVVHVHAQHPEYYEVAQTFSNSEDVRHRMKLVCGARAFSFCFRNCEHVARYIAEGNWFSAQSAVEGTIWRKCLSQLAGQHQLKLNKWPWELEPVPSCSLKGLEGFLSYQGQDCHVSHDSSFFTVLAVGDMAETSRLIDMLFDRSVSRTGSSQNVPLKLQVTLGLGEIGGRKRSVQVIQMIGTVEAGFENAEILKSHMLEDVLNVDRVLVAIDALPLTESMCTLLRLLGICQNAMNFTFVHSKAADITRSVADKLLWELHCQLGVVYTSAISTPSVRTCQHFMSCEYLKQEERPSRVLAVKNDLPEPRSATRVHLLVPGLAVNAEALLAGTQVLPESRADREAFAVLESMPIERQGSMSSEEWNNRIVSSSARSWIPAGEGAVVTGVMGRAKRDGHPPRPLAWCLGVLCCAVLAASPASRPLSIEQKLLLIAWPASCAWQLCDRAGKDQEKVTTPWPAKLLQLMTAFSGASFCAKLVKDWEASATAVLPCASLLSLAHMTLPSLELPLGDFIPWWSLLVLGMIATFGSSDMRAEAGLSLGRMDGAPLLWSAICVAISTVALVGWSKIWVRGNHGPIQDALAPLMSPVSVLPLAVVNAFREELQFRMMFLGAVLAGDASDSKLLTTISVALHSTFFALLHYLGGFPRGLSGFVLVLVWSSFLDILRIWSGGMALVFLLHVQADVTIFLLVHVEAQGFNVTEVLGEQRLSCFIRSAPLCWKQALVQTPTGWAVLLKGSTWESDAAEGAGTPHPGALHRSPEKATELGGVKPSDKAHSNHQRQSAARARRFSDSPCRQSHGPPLGCMGLHRRIGIIQIQKDKLKDLASQQRAELGRLEQECSKLRAKRNIEQASLDLQSYSRSCIEDLTLAELQQCQEQRRRLQAELDSFRAAPDRLRSSRQADAQHVTAREAWLAEQRRLKEDLTNASAHVASLEQELEKGREKDTFDRLASVEQSRQLREQVAEQRQLCRAAQQALRAAETDLAAAQAQRRTPHQTAMPDAGRVAELKADMTALADERREGTEALHVASVELEKLRLYMPCIILHPLKASQRVLLQVDFADSVMK</sequence>
<keyword evidence="1" id="KW-0175">Coiled coil</keyword>
<evidence type="ECO:0000313" key="6">
    <source>
        <dbReference type="Proteomes" id="UP000186817"/>
    </source>
</evidence>
<feature type="domain" description="CAAX prenyl protease 2/Lysostaphin resistance protein A-like" evidence="4">
    <location>
        <begin position="668"/>
        <end position="764"/>
    </location>
</feature>
<proteinExistence type="predicted"/>
<name>A0A1Q9ET04_SYMMI</name>
<dbReference type="AlphaFoldDB" id="A0A1Q9ET04"/>
<reference evidence="5 6" key="1">
    <citation type="submission" date="2016-02" db="EMBL/GenBank/DDBJ databases">
        <title>Genome analysis of coral dinoflagellate symbionts highlights evolutionary adaptations to a symbiotic lifestyle.</title>
        <authorList>
            <person name="Aranda M."/>
            <person name="Li Y."/>
            <person name="Liew Y.J."/>
            <person name="Baumgarten S."/>
            <person name="Simakov O."/>
            <person name="Wilson M."/>
            <person name="Piel J."/>
            <person name="Ashoor H."/>
            <person name="Bougouffa S."/>
            <person name="Bajic V.B."/>
            <person name="Ryu T."/>
            <person name="Ravasi T."/>
            <person name="Bayer T."/>
            <person name="Micklem G."/>
            <person name="Kim H."/>
            <person name="Bhak J."/>
            <person name="Lajeunesse T.C."/>
            <person name="Voolstra C.R."/>
        </authorList>
    </citation>
    <scope>NUCLEOTIDE SEQUENCE [LARGE SCALE GENOMIC DNA]</scope>
    <source>
        <strain evidence="5 6">CCMP2467</strain>
    </source>
</reference>
<evidence type="ECO:0000256" key="2">
    <source>
        <dbReference type="SAM" id="MobiDB-lite"/>
    </source>
</evidence>
<comment type="caution">
    <text evidence="5">The sequence shown here is derived from an EMBL/GenBank/DDBJ whole genome shotgun (WGS) entry which is preliminary data.</text>
</comment>
<gene>
    <name evidence="5" type="ORF">AK812_SmicGene5767</name>
</gene>